<evidence type="ECO:0000256" key="3">
    <source>
        <dbReference type="ARBA" id="ARBA00022487"/>
    </source>
</evidence>
<evidence type="ECO:0000256" key="1">
    <source>
        <dbReference type="ARBA" id="ARBA00008645"/>
    </source>
</evidence>
<evidence type="ECO:0000256" key="2">
    <source>
        <dbReference type="ARBA" id="ARBA00013111"/>
    </source>
</evidence>
<protein>
    <recommendedName>
        <fullName evidence="2">protein phosphatase methylesterase-1</fullName>
        <ecNumber evidence="2">3.1.1.89</ecNumber>
    </recommendedName>
</protein>
<evidence type="ECO:0000259" key="7">
    <source>
        <dbReference type="Pfam" id="PF12697"/>
    </source>
</evidence>
<feature type="region of interest" description="Disordered" evidence="6">
    <location>
        <begin position="1"/>
        <end position="48"/>
    </location>
</feature>
<name>A0AAV3S071_LITER</name>
<organism evidence="8 9">
    <name type="scientific">Lithospermum erythrorhizon</name>
    <name type="common">Purple gromwell</name>
    <name type="synonym">Lithospermum officinale var. erythrorhizon</name>
    <dbReference type="NCBI Taxonomy" id="34254"/>
    <lineage>
        <taxon>Eukaryota</taxon>
        <taxon>Viridiplantae</taxon>
        <taxon>Streptophyta</taxon>
        <taxon>Embryophyta</taxon>
        <taxon>Tracheophyta</taxon>
        <taxon>Spermatophyta</taxon>
        <taxon>Magnoliopsida</taxon>
        <taxon>eudicotyledons</taxon>
        <taxon>Gunneridae</taxon>
        <taxon>Pentapetalae</taxon>
        <taxon>asterids</taxon>
        <taxon>lamiids</taxon>
        <taxon>Boraginales</taxon>
        <taxon>Boraginaceae</taxon>
        <taxon>Boraginoideae</taxon>
        <taxon>Lithospermeae</taxon>
        <taxon>Lithospermum</taxon>
    </lineage>
</organism>
<keyword evidence="9" id="KW-1185">Reference proteome</keyword>
<dbReference type="AlphaFoldDB" id="A0AAV3S071"/>
<reference evidence="8 9" key="1">
    <citation type="submission" date="2024-01" db="EMBL/GenBank/DDBJ databases">
        <title>The complete chloroplast genome sequence of Lithospermum erythrorhizon: insights into the phylogenetic relationship among Boraginaceae species and the maternal lineages of purple gromwells.</title>
        <authorList>
            <person name="Okada T."/>
            <person name="Watanabe K."/>
        </authorList>
    </citation>
    <scope>NUCLEOTIDE SEQUENCE [LARGE SCALE GENOMIC DNA]</scope>
</reference>
<keyword evidence="4" id="KW-0378">Hydrolase</keyword>
<sequence>MDSSSSSSCPSNLTALPEEAQQIHEVESLPKPPSSFSSPPHRPAVQSSSEKYAPLDWVGYFDEEEDVSIPESTDVFHVYKAGNEGPVVFCLHGGGYTGLSFALSANIIKEKARVVAMDLRGHGKSATDNELDLSIETMCSDVLAVLKAMYGDSPPAIVLVGHSMGGAVVVHVAAKKVLSTLHGLVVVDVVEGTAMASLMHMQKILSNRTQHFPTVEKAVYDSLLLHHNFLPSFFAVRGTLYKE</sequence>
<accession>A0AAV3S071</accession>
<evidence type="ECO:0000256" key="5">
    <source>
        <dbReference type="ARBA" id="ARBA00049203"/>
    </source>
</evidence>
<dbReference type="InterPro" id="IPR000073">
    <property type="entry name" value="AB_hydrolase_1"/>
</dbReference>
<dbReference type="EMBL" id="BAABME010012609">
    <property type="protein sequence ID" value="GAA0185321.1"/>
    <property type="molecule type" value="Genomic_DNA"/>
</dbReference>
<evidence type="ECO:0000313" key="9">
    <source>
        <dbReference type="Proteomes" id="UP001454036"/>
    </source>
</evidence>
<dbReference type="Pfam" id="PF12697">
    <property type="entry name" value="Abhydrolase_6"/>
    <property type="match status" value="1"/>
</dbReference>
<dbReference type="InterPro" id="IPR016812">
    <property type="entry name" value="PPase_methylesterase_euk"/>
</dbReference>
<proteinExistence type="inferred from homology"/>
<comment type="caution">
    <text evidence="8">The sequence shown here is derived from an EMBL/GenBank/DDBJ whole genome shotgun (WGS) entry which is preliminary data.</text>
</comment>
<gene>
    <name evidence="8" type="ORF">LIER_32609</name>
</gene>
<comment type="catalytic activity">
    <reaction evidence="5">
        <text>[phosphatase 2A protein]-C-terminal L-leucine methyl ester + H2O = [phosphatase 2A protein]-C-terminal L-leucine + methanol + H(+)</text>
        <dbReference type="Rhea" id="RHEA:48548"/>
        <dbReference type="Rhea" id="RHEA-COMP:12134"/>
        <dbReference type="Rhea" id="RHEA-COMP:12135"/>
        <dbReference type="ChEBI" id="CHEBI:15377"/>
        <dbReference type="ChEBI" id="CHEBI:15378"/>
        <dbReference type="ChEBI" id="CHEBI:17790"/>
        <dbReference type="ChEBI" id="CHEBI:90516"/>
        <dbReference type="ChEBI" id="CHEBI:90517"/>
        <dbReference type="EC" id="3.1.1.89"/>
    </reaction>
</comment>
<dbReference type="PANTHER" id="PTHR14189">
    <property type="entry name" value="PROTEIN PHOSPHATASE METHYLESTERASE-1 RELATED"/>
    <property type="match status" value="1"/>
</dbReference>
<dbReference type="PANTHER" id="PTHR14189:SF0">
    <property type="entry name" value="PROTEIN PHOSPHATASE METHYLESTERASE 1"/>
    <property type="match status" value="1"/>
</dbReference>
<evidence type="ECO:0000256" key="4">
    <source>
        <dbReference type="ARBA" id="ARBA00022801"/>
    </source>
</evidence>
<dbReference type="SUPFAM" id="SSF53474">
    <property type="entry name" value="alpha/beta-Hydrolases"/>
    <property type="match status" value="1"/>
</dbReference>
<dbReference type="InterPro" id="IPR029058">
    <property type="entry name" value="AB_hydrolase_fold"/>
</dbReference>
<dbReference type="GO" id="GO:0051723">
    <property type="term" value="F:protein methylesterase activity"/>
    <property type="evidence" value="ECO:0007669"/>
    <property type="project" value="UniProtKB-EC"/>
</dbReference>
<evidence type="ECO:0000256" key="6">
    <source>
        <dbReference type="SAM" id="MobiDB-lite"/>
    </source>
</evidence>
<dbReference type="Gene3D" id="3.40.50.1820">
    <property type="entry name" value="alpha/beta hydrolase"/>
    <property type="match status" value="1"/>
</dbReference>
<dbReference type="PRINTS" id="PR00111">
    <property type="entry name" value="ABHYDROLASE"/>
</dbReference>
<evidence type="ECO:0000313" key="8">
    <source>
        <dbReference type="EMBL" id="GAA0185321.1"/>
    </source>
</evidence>
<dbReference type="Proteomes" id="UP001454036">
    <property type="component" value="Unassembled WGS sequence"/>
</dbReference>
<feature type="domain" description="AB hydrolase-1" evidence="7">
    <location>
        <begin position="88"/>
        <end position="198"/>
    </location>
</feature>
<comment type="similarity">
    <text evidence="1">Belongs to the AB hydrolase superfamily.</text>
</comment>
<dbReference type="EC" id="3.1.1.89" evidence="2"/>
<keyword evidence="3" id="KW-0719">Serine esterase</keyword>